<keyword evidence="1" id="KW-0472">Membrane</keyword>
<name>A0A371GNG2_MUCPR</name>
<feature type="domain" description="DUF7745" evidence="2">
    <location>
        <begin position="70"/>
        <end position="148"/>
    </location>
</feature>
<dbReference type="AlphaFoldDB" id="A0A371GNG2"/>
<feature type="transmembrane region" description="Helical" evidence="1">
    <location>
        <begin position="115"/>
        <end position="135"/>
    </location>
</feature>
<dbReference type="Pfam" id="PF24924">
    <property type="entry name" value="DUF7745"/>
    <property type="match status" value="1"/>
</dbReference>
<comment type="caution">
    <text evidence="3">The sequence shown here is derived from an EMBL/GenBank/DDBJ whole genome shotgun (WGS) entry which is preliminary data.</text>
</comment>
<dbReference type="PANTHER" id="PTHR48154:SF1">
    <property type="entry name" value="PROTEIN, PUTATIVE-RELATED"/>
    <property type="match status" value="1"/>
</dbReference>
<evidence type="ECO:0000259" key="2">
    <source>
        <dbReference type="Pfam" id="PF24924"/>
    </source>
</evidence>
<keyword evidence="1" id="KW-1133">Transmembrane helix</keyword>
<sequence>MGTEVQFRAKQLYPVQAKALDVQSLRYWGNCLKGQWRKTFEKLHGNLLRLLEIETQPAALEALFQYYDSLATIARSLRVSEAEMSKRKRNRNGLEGVLRVYIEERLLQFQEEQDWAVVIDILGLLLYGVVLFPYSGGLCRPRDHRAFLAKRDRGRTPLWLS</sequence>
<dbReference type="InterPro" id="IPR056647">
    <property type="entry name" value="DUF7745"/>
</dbReference>
<evidence type="ECO:0000313" key="3">
    <source>
        <dbReference type="EMBL" id="RDX92020.1"/>
    </source>
</evidence>
<evidence type="ECO:0000313" key="4">
    <source>
        <dbReference type="Proteomes" id="UP000257109"/>
    </source>
</evidence>
<proteinExistence type="predicted"/>
<reference evidence="3" key="1">
    <citation type="submission" date="2018-05" db="EMBL/GenBank/DDBJ databases">
        <title>Draft genome of Mucuna pruriens seed.</title>
        <authorList>
            <person name="Nnadi N.E."/>
            <person name="Vos R."/>
            <person name="Hasami M.H."/>
            <person name="Devisetty U.K."/>
            <person name="Aguiy J.C."/>
        </authorList>
    </citation>
    <scope>NUCLEOTIDE SEQUENCE [LARGE SCALE GENOMIC DNA]</scope>
    <source>
        <strain evidence="3">JCA_2017</strain>
    </source>
</reference>
<feature type="non-terminal residue" evidence="3">
    <location>
        <position position="1"/>
    </location>
</feature>
<keyword evidence="4" id="KW-1185">Reference proteome</keyword>
<protein>
    <recommendedName>
        <fullName evidence="2">DUF7745 domain-containing protein</fullName>
    </recommendedName>
</protein>
<dbReference type="OrthoDB" id="1743443at2759"/>
<keyword evidence="1" id="KW-0812">Transmembrane</keyword>
<dbReference type="EMBL" id="QJKJ01004970">
    <property type="protein sequence ID" value="RDX92020.1"/>
    <property type="molecule type" value="Genomic_DNA"/>
</dbReference>
<accession>A0A371GNG2</accession>
<dbReference type="PANTHER" id="PTHR48154">
    <property type="entry name" value="PROTEIN, PUTATIVE-RELATED"/>
    <property type="match status" value="1"/>
</dbReference>
<gene>
    <name evidence="3" type="ORF">CR513_25909</name>
</gene>
<evidence type="ECO:0000256" key="1">
    <source>
        <dbReference type="SAM" id="Phobius"/>
    </source>
</evidence>
<dbReference type="Proteomes" id="UP000257109">
    <property type="component" value="Unassembled WGS sequence"/>
</dbReference>
<organism evidence="3 4">
    <name type="scientific">Mucuna pruriens</name>
    <name type="common">Velvet bean</name>
    <name type="synonym">Dolichos pruriens</name>
    <dbReference type="NCBI Taxonomy" id="157652"/>
    <lineage>
        <taxon>Eukaryota</taxon>
        <taxon>Viridiplantae</taxon>
        <taxon>Streptophyta</taxon>
        <taxon>Embryophyta</taxon>
        <taxon>Tracheophyta</taxon>
        <taxon>Spermatophyta</taxon>
        <taxon>Magnoliopsida</taxon>
        <taxon>eudicotyledons</taxon>
        <taxon>Gunneridae</taxon>
        <taxon>Pentapetalae</taxon>
        <taxon>rosids</taxon>
        <taxon>fabids</taxon>
        <taxon>Fabales</taxon>
        <taxon>Fabaceae</taxon>
        <taxon>Papilionoideae</taxon>
        <taxon>50 kb inversion clade</taxon>
        <taxon>NPAAA clade</taxon>
        <taxon>indigoferoid/millettioid clade</taxon>
        <taxon>Phaseoleae</taxon>
        <taxon>Mucuna</taxon>
    </lineage>
</organism>